<reference evidence="3 4" key="1">
    <citation type="journal article" date="2002" name="Nucleic Acids Res.">
        <title>The complete genomic sequence of Mycoplasma penetrans, an intracellular bacterial pathogen in humans.</title>
        <authorList>
            <person name="Sasaki Y."/>
            <person name="Ishikawa J."/>
            <person name="Yamashita A."/>
            <person name="Oshima K."/>
            <person name="Kenri T."/>
            <person name="Furuya K."/>
            <person name="Yoshino C."/>
            <person name="Horino A."/>
            <person name="Shiba T."/>
            <person name="Sasaki T."/>
            <person name="Hattori M."/>
        </authorList>
    </citation>
    <scope>NUCLEOTIDE SEQUENCE [LARGE SCALE GENOMIC DNA]</scope>
    <source>
        <strain evidence="3 4">HF-2</strain>
    </source>
</reference>
<dbReference type="HOGENOM" id="CLU_044146_5_1_14"/>
<evidence type="ECO:0000313" key="4">
    <source>
        <dbReference type="Proteomes" id="UP000002522"/>
    </source>
</evidence>
<dbReference type="InterPro" id="IPR023214">
    <property type="entry name" value="HAD_sf"/>
</dbReference>
<dbReference type="GO" id="GO:0000287">
    <property type="term" value="F:magnesium ion binding"/>
    <property type="evidence" value="ECO:0007669"/>
    <property type="project" value="TreeGrafter"/>
</dbReference>
<sequence>MDISQIKVVVSDMDGTLLDDSKNVLESSILAIKKIKEKGLLFGLCTGRDANNMANVLIDKWKIKEYVDFIIGCGGAQFYNLKTNECKKTSFLSGDAIKDIINHYQDLDLNFGIPDNGYLYFPKENRHSIRLSEYDHMTAKYFDVDVYLTEPKSKVMIVCDKEYMPTVINRSKSFKSKYEVGTPLVTGPILFEYMHPNVSKTNGLKIALKDFNLTLDNVLAFGDADNDYDMILNSKIGVAMINGSDKTKSVAQYITEQDNNNDGIYNFIVKYFK</sequence>
<dbReference type="InParanoid" id="Q8EWW5"/>
<evidence type="ECO:0000256" key="2">
    <source>
        <dbReference type="ARBA" id="ARBA00034778"/>
    </source>
</evidence>
<dbReference type="STRING" id="272633.gene:10731176"/>
<comment type="cofactor">
    <cofactor evidence="1">
        <name>Mg(2+)</name>
        <dbReference type="ChEBI" id="CHEBI:18420"/>
    </cofactor>
</comment>
<dbReference type="Proteomes" id="UP000002522">
    <property type="component" value="Chromosome"/>
</dbReference>
<dbReference type="PANTHER" id="PTHR10000">
    <property type="entry name" value="PHOSPHOSERINE PHOSPHATASE"/>
    <property type="match status" value="1"/>
</dbReference>
<comment type="similarity">
    <text evidence="2">Belongs to the HAD-like hydrolase superfamily. Cof family.</text>
</comment>
<dbReference type="SUPFAM" id="SSF56784">
    <property type="entry name" value="HAD-like"/>
    <property type="match status" value="1"/>
</dbReference>
<dbReference type="FunCoup" id="Q8EWW5">
    <property type="interactions" value="46"/>
</dbReference>
<dbReference type="GO" id="GO:0016791">
    <property type="term" value="F:phosphatase activity"/>
    <property type="evidence" value="ECO:0007669"/>
    <property type="project" value="TreeGrafter"/>
</dbReference>
<dbReference type="EMBL" id="BA000026">
    <property type="protein sequence ID" value="BAC43875.1"/>
    <property type="molecule type" value="Genomic_DNA"/>
</dbReference>
<dbReference type="GO" id="GO:0005829">
    <property type="term" value="C:cytosol"/>
    <property type="evidence" value="ECO:0007669"/>
    <property type="project" value="TreeGrafter"/>
</dbReference>
<dbReference type="Gene3D" id="3.30.1240.10">
    <property type="match status" value="1"/>
</dbReference>
<protein>
    <submittedName>
        <fullName evidence="3">Predicted haloacid dehalogenase-like hydrolase</fullName>
    </submittedName>
</protein>
<evidence type="ECO:0000313" key="3">
    <source>
        <dbReference type="EMBL" id="BAC43875.1"/>
    </source>
</evidence>
<keyword evidence="4" id="KW-1185">Reference proteome</keyword>
<dbReference type="PANTHER" id="PTHR10000:SF8">
    <property type="entry name" value="HAD SUPERFAMILY HYDROLASE-LIKE, TYPE 3"/>
    <property type="match status" value="1"/>
</dbReference>
<evidence type="ECO:0000256" key="1">
    <source>
        <dbReference type="ARBA" id="ARBA00001946"/>
    </source>
</evidence>
<dbReference type="InterPro" id="IPR036412">
    <property type="entry name" value="HAD-like_sf"/>
</dbReference>
<dbReference type="SFLD" id="SFLDS00003">
    <property type="entry name" value="Haloacid_Dehalogenase"/>
    <property type="match status" value="1"/>
</dbReference>
<dbReference type="Gene3D" id="3.40.50.1000">
    <property type="entry name" value="HAD superfamily/HAD-like"/>
    <property type="match status" value="1"/>
</dbReference>
<proteinExistence type="inferred from homology"/>
<organism evidence="3 4">
    <name type="scientific">Malacoplasma penetrans (strain HF-2)</name>
    <name type="common">Mycoplasma penetrans</name>
    <dbReference type="NCBI Taxonomy" id="272633"/>
    <lineage>
        <taxon>Bacteria</taxon>
        <taxon>Bacillati</taxon>
        <taxon>Mycoplasmatota</taxon>
        <taxon>Mycoplasmoidales</taxon>
        <taxon>Mycoplasmoidaceae</taxon>
        <taxon>Malacoplasma</taxon>
    </lineage>
</organism>
<dbReference type="AlphaFoldDB" id="Q8EWW5"/>
<dbReference type="NCBIfam" id="TIGR00099">
    <property type="entry name" value="Cof-subfamily"/>
    <property type="match status" value="1"/>
</dbReference>
<dbReference type="eggNOG" id="COG0561">
    <property type="taxonomic scope" value="Bacteria"/>
</dbReference>
<dbReference type="InterPro" id="IPR000150">
    <property type="entry name" value="Cof"/>
</dbReference>
<dbReference type="RefSeq" id="WP_011076911.1">
    <property type="nucleotide sequence ID" value="NC_004432.1"/>
</dbReference>
<dbReference type="Pfam" id="PF08282">
    <property type="entry name" value="Hydrolase_3"/>
    <property type="match status" value="1"/>
</dbReference>
<gene>
    <name evidence="3" type="ordered locus">MYPE840</name>
</gene>
<dbReference type="KEGG" id="mpe:MYPE840"/>
<name>Q8EWW5_MALP2</name>
<accession>Q8EWW5</accession>
<dbReference type="SFLD" id="SFLDG01140">
    <property type="entry name" value="C2.B:_Phosphomannomutase_and_P"/>
    <property type="match status" value="1"/>
</dbReference>